<proteinExistence type="predicted"/>
<dbReference type="SUPFAM" id="SSF56935">
    <property type="entry name" value="Porins"/>
    <property type="match status" value="1"/>
</dbReference>
<dbReference type="Gene3D" id="2.40.160.10">
    <property type="entry name" value="Porin"/>
    <property type="match status" value="1"/>
</dbReference>
<evidence type="ECO:0008006" key="3">
    <source>
        <dbReference type="Google" id="ProtNLM"/>
    </source>
</evidence>
<dbReference type="HOGENOM" id="CLU_043009_1_1_10"/>
<reference evidence="1 2" key="1">
    <citation type="journal article" date="2011" name="Stand. Genomic Sci.">
        <title>Non-contiguous finished genome sequence of Bacteroides coprosuis type strain (PC139).</title>
        <authorList>
            <person name="Land M."/>
            <person name="Held B."/>
            <person name="Gronow S."/>
            <person name="Abt B."/>
            <person name="Lucas S."/>
            <person name="Del Rio T.G."/>
            <person name="Nolan M."/>
            <person name="Tice H."/>
            <person name="Cheng J.F."/>
            <person name="Pitluck S."/>
            <person name="Liolios K."/>
            <person name="Pagani I."/>
            <person name="Ivanova N."/>
            <person name="Mavromatis K."/>
            <person name="Mikhailova N."/>
            <person name="Pati A."/>
            <person name="Tapia R."/>
            <person name="Han C."/>
            <person name="Goodwin L."/>
            <person name="Chen A."/>
            <person name="Palaniappan K."/>
            <person name="Hauser L."/>
            <person name="Brambilla E.M."/>
            <person name="Rohde M."/>
            <person name="Goker M."/>
            <person name="Detter J.C."/>
            <person name="Woyke T."/>
            <person name="Bristow J."/>
            <person name="Eisen J.A."/>
            <person name="Markowitz V."/>
            <person name="Hugenholtz P."/>
            <person name="Kyrpides N.C."/>
            <person name="Klenk H.P."/>
            <person name="Lapidus A."/>
        </authorList>
    </citation>
    <scope>NUCLEOTIDE SEQUENCE</scope>
    <source>
        <strain evidence="1 2">DSM 18011</strain>
    </source>
</reference>
<dbReference type="STRING" id="679937.Bcop_0041"/>
<keyword evidence="2" id="KW-1185">Reference proteome</keyword>
<protein>
    <recommendedName>
        <fullName evidence="3">Phosphate-selective porin O and P</fullName>
    </recommendedName>
</protein>
<name>F3ZNS2_9BACE</name>
<dbReference type="EMBL" id="CM001167">
    <property type="protein sequence ID" value="EGJ70261.1"/>
    <property type="molecule type" value="Genomic_DNA"/>
</dbReference>
<dbReference type="eggNOG" id="COG3746">
    <property type="taxonomic scope" value="Bacteria"/>
</dbReference>
<dbReference type="AlphaFoldDB" id="F3ZNS2"/>
<dbReference type="InterPro" id="IPR023614">
    <property type="entry name" value="Porin_dom_sf"/>
</dbReference>
<sequence>MRYKERILFTFLFSFLFFSTYSIAQEKPEFKLGGALRFNYNYSDWKEDSKKKGGDFGFDVFRLNLTGSYKKILFDAEYRFYANSSGGHMLKHGWFGYKFNENHQIQVGLTQVPFGVLPVTSNNFFFNLNYYLGLEDDYDMGVKYLFNKNAWNLALAFFKNSDILDFGDKQSLSPNRYSYDVGGRDKEVNQGNIQINYTCGNRFKQEFGLSGMLGGIYNMDTEKMGLRKAFAVHYSASYKNWDVKAQYTTYAMSPKKGNDKNGNPIDRDFVTMGAYGANYNVARKADTYLATIAYTIPVNKGILDNIRIYNDFSMMHKRIDGYKDSYQNVSGILLTTGPVFTYIDYALGKNHSWFSNAWDDSFAQGDPSNKWNARFNINMGYYF</sequence>
<organism evidence="1 2">
    <name type="scientific">Bacteroides coprosuis DSM 18011</name>
    <dbReference type="NCBI Taxonomy" id="679937"/>
    <lineage>
        <taxon>Bacteria</taxon>
        <taxon>Pseudomonadati</taxon>
        <taxon>Bacteroidota</taxon>
        <taxon>Bacteroidia</taxon>
        <taxon>Bacteroidales</taxon>
        <taxon>Bacteroidaceae</taxon>
        <taxon>Bacteroides</taxon>
    </lineage>
</organism>
<accession>F3ZNS2</accession>
<evidence type="ECO:0000313" key="2">
    <source>
        <dbReference type="Proteomes" id="UP000018439"/>
    </source>
</evidence>
<dbReference type="OrthoDB" id="625456at2"/>
<gene>
    <name evidence="1" type="ORF">Bcop_0041</name>
</gene>
<evidence type="ECO:0000313" key="1">
    <source>
        <dbReference type="EMBL" id="EGJ70261.1"/>
    </source>
</evidence>
<dbReference type="Proteomes" id="UP000018439">
    <property type="component" value="Chromosome"/>
</dbReference>